<evidence type="ECO:0000313" key="4">
    <source>
        <dbReference type="Proteomes" id="UP000219182"/>
    </source>
</evidence>
<reference evidence="3 4" key="1">
    <citation type="submission" date="2017-09" db="EMBL/GenBank/DDBJ databases">
        <title>Mesorhizobum sanjuanii sp. nov. isolated from nodules of Lotus tenuis in saline-alkaline lowlands of Flooding Pampa.</title>
        <authorList>
            <person name="Sannazzaro A.I."/>
            <person name="Torres Tejerizo G.A."/>
            <person name="Fontana F."/>
            <person name="Cumpa Velazquez L.M."/>
            <person name="Hansen L."/>
            <person name="Pistorio M."/>
            <person name="Estrella M.J."/>
        </authorList>
    </citation>
    <scope>NUCLEOTIDE SEQUENCE [LARGE SCALE GENOMIC DNA]</scope>
    <source>
        <strain evidence="3 4">BSA136</strain>
    </source>
</reference>
<dbReference type="EMBL" id="NWQG01000050">
    <property type="protein sequence ID" value="PDQ21204.1"/>
    <property type="molecule type" value="Genomic_DNA"/>
</dbReference>
<name>A0A2A6FH94_9HYPH</name>
<dbReference type="PANTHER" id="PTHR43639">
    <property type="entry name" value="OXIDOREDUCTASE, SHORT-CHAIN DEHYDROGENASE/REDUCTASE FAMILY (AFU_ORTHOLOGUE AFUA_5G02870)"/>
    <property type="match status" value="1"/>
</dbReference>
<dbReference type="GO" id="GO:0016491">
    <property type="term" value="F:oxidoreductase activity"/>
    <property type="evidence" value="ECO:0007669"/>
    <property type="project" value="UniProtKB-KW"/>
</dbReference>
<keyword evidence="4" id="KW-1185">Reference proteome</keyword>
<evidence type="ECO:0000256" key="2">
    <source>
        <dbReference type="ARBA" id="ARBA00023002"/>
    </source>
</evidence>
<dbReference type="CDD" id="cd05357">
    <property type="entry name" value="PR_SDR_c"/>
    <property type="match status" value="1"/>
</dbReference>
<dbReference type="Proteomes" id="UP000219182">
    <property type="component" value="Unassembled WGS sequence"/>
</dbReference>
<gene>
    <name evidence="3" type="ORF">CN311_10190</name>
</gene>
<dbReference type="PRINTS" id="PR00081">
    <property type="entry name" value="GDHRDH"/>
</dbReference>
<dbReference type="NCBIfam" id="NF006597">
    <property type="entry name" value="PRK09134.1"/>
    <property type="match status" value="1"/>
</dbReference>
<evidence type="ECO:0000256" key="1">
    <source>
        <dbReference type="ARBA" id="ARBA00006484"/>
    </source>
</evidence>
<proteinExistence type="inferred from homology"/>
<dbReference type="SUPFAM" id="SSF51735">
    <property type="entry name" value="NAD(P)-binding Rossmann-fold domains"/>
    <property type="match status" value="1"/>
</dbReference>
<dbReference type="AlphaFoldDB" id="A0A2A6FH94"/>
<sequence>MNKAAGTALVTGGGKRIGKAIVEDLAANGFAVAIHCNRSRAEAEALAEKIKGQNGRAAVVAADLTDMAAVGDLIGRAEAALGPVTLLVNNASLFANDTVQDFDWLAWDRHFAIHVKAPALLAQTFARALPQGQEGLIVNMIDQRVWRPTPRYFSYALSKSTLWTQTQMLAQALGPRIRVNAIGPGPTLKNMRQEDHDFDKQVAGLILKRGPELPEFGATIRYLWAARSVTGQMIALDGGQHLAWQTPDVTGMVE</sequence>
<comment type="similarity">
    <text evidence="1">Belongs to the short-chain dehydrogenases/reductases (SDR) family.</text>
</comment>
<evidence type="ECO:0000313" key="3">
    <source>
        <dbReference type="EMBL" id="PDQ21204.1"/>
    </source>
</evidence>
<dbReference type="PANTHER" id="PTHR43639:SF1">
    <property type="entry name" value="SHORT-CHAIN DEHYDROGENASE_REDUCTASE FAMILY PROTEIN"/>
    <property type="match status" value="1"/>
</dbReference>
<dbReference type="InterPro" id="IPR036291">
    <property type="entry name" value="NAD(P)-bd_dom_sf"/>
</dbReference>
<organism evidence="3 4">
    <name type="scientific">Mesorhizobium sanjuanii</name>
    <dbReference type="NCBI Taxonomy" id="2037900"/>
    <lineage>
        <taxon>Bacteria</taxon>
        <taxon>Pseudomonadati</taxon>
        <taxon>Pseudomonadota</taxon>
        <taxon>Alphaproteobacteria</taxon>
        <taxon>Hyphomicrobiales</taxon>
        <taxon>Phyllobacteriaceae</taxon>
        <taxon>Mesorhizobium</taxon>
    </lineage>
</organism>
<dbReference type="Gene3D" id="3.40.50.720">
    <property type="entry name" value="NAD(P)-binding Rossmann-like Domain"/>
    <property type="match status" value="1"/>
</dbReference>
<dbReference type="RefSeq" id="WP_097573327.1">
    <property type="nucleotide sequence ID" value="NZ_NWQG01000050.1"/>
</dbReference>
<accession>A0A2A6FH94</accession>
<comment type="caution">
    <text evidence="3">The sequence shown here is derived from an EMBL/GenBank/DDBJ whole genome shotgun (WGS) entry which is preliminary data.</text>
</comment>
<keyword evidence="2" id="KW-0560">Oxidoreductase</keyword>
<protein>
    <submittedName>
        <fullName evidence="3">Short chain dehydrogenase</fullName>
    </submittedName>
</protein>
<dbReference type="Pfam" id="PF00106">
    <property type="entry name" value="adh_short"/>
    <property type="match status" value="1"/>
</dbReference>
<dbReference type="InterPro" id="IPR002347">
    <property type="entry name" value="SDR_fam"/>
</dbReference>